<feature type="transmembrane region" description="Helical" evidence="1">
    <location>
        <begin position="45"/>
        <end position="64"/>
    </location>
</feature>
<evidence type="ECO:0000313" key="2">
    <source>
        <dbReference type="EMBL" id="TVO71416.1"/>
    </source>
</evidence>
<accession>A0A558E760</accession>
<organism evidence="2 3">
    <name type="scientific">Denitromonas halophila</name>
    <dbReference type="NCBI Taxonomy" id="1629404"/>
    <lineage>
        <taxon>Bacteria</taxon>
        <taxon>Pseudomonadati</taxon>
        <taxon>Pseudomonadota</taxon>
        <taxon>Betaproteobacteria</taxon>
        <taxon>Rhodocyclales</taxon>
        <taxon>Zoogloeaceae</taxon>
        <taxon>Denitromonas</taxon>
    </lineage>
</organism>
<feature type="transmembrane region" description="Helical" evidence="1">
    <location>
        <begin position="21"/>
        <end position="39"/>
    </location>
</feature>
<evidence type="ECO:0000256" key="1">
    <source>
        <dbReference type="SAM" id="Phobius"/>
    </source>
</evidence>
<comment type="caution">
    <text evidence="2">The sequence shown here is derived from an EMBL/GenBank/DDBJ whole genome shotgun (WGS) entry which is preliminary data.</text>
</comment>
<dbReference type="InterPro" id="IPR021682">
    <property type="entry name" value="DUF2933"/>
</dbReference>
<evidence type="ECO:0000313" key="3">
    <source>
        <dbReference type="Proteomes" id="UP000318349"/>
    </source>
</evidence>
<reference evidence="2 3" key="1">
    <citation type="submission" date="2019-07" db="EMBL/GenBank/DDBJ databases">
        <title>The pathways for chlorine oxyanion respiration interact through the shared metabolite chlorate.</title>
        <authorList>
            <person name="Barnum T.P."/>
            <person name="Cheng Y."/>
            <person name="Hill K.A."/>
            <person name="Lucas L.N."/>
            <person name="Carlson H.K."/>
            <person name="Coates J.D."/>
        </authorList>
    </citation>
    <scope>NUCLEOTIDE SEQUENCE [LARGE SCALE GENOMIC DNA]</scope>
    <source>
        <strain evidence="2 3">SFB-1</strain>
    </source>
</reference>
<dbReference type="Pfam" id="PF11666">
    <property type="entry name" value="DUF2933"/>
    <property type="match status" value="1"/>
</dbReference>
<dbReference type="AlphaFoldDB" id="A0A558E760"/>
<gene>
    <name evidence="2" type="ORF">FHP89_19955</name>
</gene>
<protein>
    <submittedName>
        <fullName evidence="2">DUF2933 domain-containing protein</fullName>
    </submittedName>
</protein>
<dbReference type="Proteomes" id="UP000318349">
    <property type="component" value="Unassembled WGS sequence"/>
</dbReference>
<keyword evidence="1" id="KW-1133">Transmembrane helix</keyword>
<sequence length="82" mass="9048">MNALKPDAQHESNHATRHSRRTWWIFGGFAAIALVMLAIEHQAHLLGWLPWLFLAACPLMHVFMHGGHGHGGHGGKHGGDDK</sequence>
<dbReference type="EMBL" id="VMNI01000027">
    <property type="protein sequence ID" value="TVO71416.1"/>
    <property type="molecule type" value="Genomic_DNA"/>
</dbReference>
<keyword evidence="1" id="KW-0472">Membrane</keyword>
<name>A0A558E760_9RHOO</name>
<proteinExistence type="predicted"/>
<keyword evidence="1" id="KW-0812">Transmembrane</keyword>